<evidence type="ECO:0000256" key="1">
    <source>
        <dbReference type="SAM" id="MobiDB-lite"/>
    </source>
</evidence>
<dbReference type="SUPFAM" id="SSF55811">
    <property type="entry name" value="Nudix"/>
    <property type="match status" value="1"/>
</dbReference>
<dbReference type="Proteomes" id="UP000031523">
    <property type="component" value="Chromosome"/>
</dbReference>
<dbReference type="AlphaFoldDB" id="A0A0B5F8P9"/>
<evidence type="ECO:0000313" key="4">
    <source>
        <dbReference type="Proteomes" id="UP000031523"/>
    </source>
</evidence>
<dbReference type="EMBL" id="CP010519">
    <property type="protein sequence ID" value="AJE86847.1"/>
    <property type="molecule type" value="Genomic_DNA"/>
</dbReference>
<name>A0A0B5F8P9_STRA4</name>
<evidence type="ECO:0000313" key="3">
    <source>
        <dbReference type="EMBL" id="AJE86847.1"/>
    </source>
</evidence>
<keyword evidence="3" id="KW-0378">Hydrolase</keyword>
<organism evidence="3 4">
    <name type="scientific">Streptomyces albus (strain ATCC 21838 / DSM 41398 / FERM P-419 / JCM 4703 / NBRC 107858)</name>
    <dbReference type="NCBI Taxonomy" id="1081613"/>
    <lineage>
        <taxon>Bacteria</taxon>
        <taxon>Bacillati</taxon>
        <taxon>Actinomycetota</taxon>
        <taxon>Actinomycetes</taxon>
        <taxon>Kitasatosporales</taxon>
        <taxon>Streptomycetaceae</taxon>
        <taxon>Streptomyces</taxon>
    </lineage>
</organism>
<dbReference type="InterPro" id="IPR015797">
    <property type="entry name" value="NUDIX_hydrolase-like_dom_sf"/>
</dbReference>
<dbReference type="GO" id="GO:0016787">
    <property type="term" value="F:hydrolase activity"/>
    <property type="evidence" value="ECO:0007669"/>
    <property type="project" value="UniProtKB-KW"/>
</dbReference>
<dbReference type="Pfam" id="PF00293">
    <property type="entry name" value="NUDIX"/>
    <property type="match status" value="1"/>
</dbReference>
<reference evidence="3 4" key="1">
    <citation type="submission" date="2015-01" db="EMBL/GenBank/DDBJ databases">
        <title>Enhanced salinomycin production by adjusting the supply of polyketide extender units in Streptomyce albus DSM 41398.</title>
        <authorList>
            <person name="Lu C."/>
        </authorList>
    </citation>
    <scope>NUCLEOTIDE SEQUENCE [LARGE SCALE GENOMIC DNA]</scope>
    <source>
        <strain evidence="4">ATCC 21838 / DSM 41398 / FERM P-419 / JCM 4703 / NBRC 107858</strain>
    </source>
</reference>
<protein>
    <submittedName>
        <fullName evidence="3">NUDIX hydrolase</fullName>
    </submittedName>
</protein>
<feature type="domain" description="Nudix hydrolase" evidence="2">
    <location>
        <begin position="92"/>
        <end position="247"/>
    </location>
</feature>
<keyword evidence="4" id="KW-1185">Reference proteome</keyword>
<gene>
    <name evidence="3" type="ORF">SLNWT_6471</name>
</gene>
<accession>A0A0B5F8P9</accession>
<dbReference type="InterPro" id="IPR000086">
    <property type="entry name" value="NUDIX_hydrolase_dom"/>
</dbReference>
<proteinExistence type="predicted"/>
<dbReference type="KEGG" id="sals:SLNWT_6471"/>
<dbReference type="Gene3D" id="3.90.79.10">
    <property type="entry name" value="Nucleoside Triphosphate Pyrophosphohydrolase"/>
    <property type="match status" value="1"/>
</dbReference>
<evidence type="ECO:0000259" key="2">
    <source>
        <dbReference type="PROSITE" id="PS51462"/>
    </source>
</evidence>
<feature type="region of interest" description="Disordered" evidence="1">
    <location>
        <begin position="120"/>
        <end position="139"/>
    </location>
</feature>
<dbReference type="PROSITE" id="PS51462">
    <property type="entry name" value="NUDIX"/>
    <property type="match status" value="1"/>
</dbReference>
<sequence>MSEQLPPPSGPVDLLEVRGIRFVEGPPLRLPPGERQAMDRAWEEAVRANPGFFDGPVCGAAGLDWEGPGRLVVTWTRATYRIHALRRVGGATVLPSLFVGVVQPAEDGSLVVGRMSSSTAAPGRWQLPGGGAEPPAGTEPLDLDTLRRHAARELAEETGLLTPPEELSLWLLTHAPGRALGLLFRAPVRPARLLRERFAALVASERARGRDPELDRIAFVRSPAELPGLGGTQVNYLEGVVRRYAARTG</sequence>